<accession>A0A8S9UVJ7</accession>
<proteinExistence type="predicted"/>
<dbReference type="AlphaFoldDB" id="A0A8S9UVJ7"/>
<comment type="caution">
    <text evidence="1">The sequence shown here is derived from an EMBL/GenBank/DDBJ whole genome shotgun (WGS) entry which is preliminary data.</text>
</comment>
<evidence type="ECO:0000313" key="2">
    <source>
        <dbReference type="Proteomes" id="UP000704712"/>
    </source>
</evidence>
<dbReference type="EMBL" id="JAACNO010000858">
    <property type="protein sequence ID" value="KAF4144423.1"/>
    <property type="molecule type" value="Genomic_DNA"/>
</dbReference>
<evidence type="ECO:0000313" key="1">
    <source>
        <dbReference type="EMBL" id="KAF4144423.1"/>
    </source>
</evidence>
<gene>
    <name evidence="1" type="ORF">GN958_ATG06390</name>
</gene>
<sequence length="314" mass="35041">MDGKFDESLWLRLNDIDRSFLSFCVHSAEIHNKEFNVHLAQDHRIHFDQLKIVEGELMAGNMNKQLVDQYNGIIDQLTSTLQMPRLQGTLLKKRMAPLFTRRRLEPSRSIPDGGYNVSDLNNYLFWYLVSQGYYISNNATGEQTVYCKLAVNPSTYQVQFISYPVPTALPFGFTAGPQLTFPSTSKGPQLSIASPAFGKVIGFAFPSSQPSTITTVSSTSTPVVSDVQNVVVTLDSCCNPYAPNSKVIHSFSPAGTDYANLITSMPTALSFIPQQSGWRSEITVQLCDQYLILLNILDPDVTIILQLRIEKIQE</sequence>
<protein>
    <submittedName>
        <fullName evidence="1">Uncharacterized protein</fullName>
    </submittedName>
</protein>
<dbReference type="Proteomes" id="UP000704712">
    <property type="component" value="Unassembled WGS sequence"/>
</dbReference>
<organism evidence="1 2">
    <name type="scientific">Phytophthora infestans</name>
    <name type="common">Potato late blight agent</name>
    <name type="synonym">Botrytis infestans</name>
    <dbReference type="NCBI Taxonomy" id="4787"/>
    <lineage>
        <taxon>Eukaryota</taxon>
        <taxon>Sar</taxon>
        <taxon>Stramenopiles</taxon>
        <taxon>Oomycota</taxon>
        <taxon>Peronosporomycetes</taxon>
        <taxon>Peronosporales</taxon>
        <taxon>Peronosporaceae</taxon>
        <taxon>Phytophthora</taxon>
    </lineage>
</organism>
<name>A0A8S9UVJ7_PHYIN</name>
<reference evidence="1" key="1">
    <citation type="submission" date="2020-03" db="EMBL/GenBank/DDBJ databases">
        <title>Hybrid Assembly of Korean Phytophthora infestans isolates.</title>
        <authorList>
            <person name="Prokchorchik M."/>
            <person name="Lee Y."/>
            <person name="Seo J."/>
            <person name="Cho J.-H."/>
            <person name="Park Y.-E."/>
            <person name="Jang D.-C."/>
            <person name="Im J.-S."/>
            <person name="Choi J.-G."/>
            <person name="Park H.-J."/>
            <person name="Lee G.-B."/>
            <person name="Lee Y.-G."/>
            <person name="Hong S.-Y."/>
            <person name="Cho K."/>
            <person name="Sohn K.H."/>
        </authorList>
    </citation>
    <scope>NUCLEOTIDE SEQUENCE</scope>
    <source>
        <strain evidence="1">KR_2_A2</strain>
    </source>
</reference>